<feature type="domain" description="C2H2-type" evidence="13">
    <location>
        <begin position="1172"/>
        <end position="1195"/>
    </location>
</feature>
<dbReference type="Proteomes" id="UP000694569">
    <property type="component" value="Unplaced"/>
</dbReference>
<evidence type="ECO:0000256" key="2">
    <source>
        <dbReference type="ARBA" id="ARBA00006991"/>
    </source>
</evidence>
<evidence type="ECO:0000313" key="15">
    <source>
        <dbReference type="Proteomes" id="UP000694569"/>
    </source>
</evidence>
<keyword evidence="10" id="KW-0539">Nucleus</keyword>
<dbReference type="GeneTree" id="ENSGT00940000160839"/>
<feature type="domain" description="C2H2-type" evidence="13">
    <location>
        <begin position="60"/>
        <end position="82"/>
    </location>
</feature>
<dbReference type="PROSITE" id="PS00028">
    <property type="entry name" value="ZINC_FINGER_C2H2_1"/>
    <property type="match status" value="7"/>
</dbReference>
<feature type="compositionally biased region" description="Polar residues" evidence="12">
    <location>
        <begin position="908"/>
        <end position="929"/>
    </location>
</feature>
<feature type="domain" description="C2H2-type" evidence="13">
    <location>
        <begin position="1144"/>
        <end position="1171"/>
    </location>
</feature>
<accession>A0A8C5PB26</accession>
<dbReference type="GO" id="GO:0000981">
    <property type="term" value="F:DNA-binding transcription factor activity, RNA polymerase II-specific"/>
    <property type="evidence" value="ECO:0007669"/>
    <property type="project" value="TreeGrafter"/>
</dbReference>
<feature type="region of interest" description="Disordered" evidence="12">
    <location>
        <begin position="1"/>
        <end position="26"/>
    </location>
</feature>
<feature type="region of interest" description="Disordered" evidence="12">
    <location>
        <begin position="439"/>
        <end position="500"/>
    </location>
</feature>
<evidence type="ECO:0000256" key="1">
    <source>
        <dbReference type="ARBA" id="ARBA00004123"/>
    </source>
</evidence>
<feature type="compositionally biased region" description="Basic and acidic residues" evidence="12">
    <location>
        <begin position="439"/>
        <end position="450"/>
    </location>
</feature>
<reference evidence="14" key="1">
    <citation type="submission" date="2025-08" db="UniProtKB">
        <authorList>
            <consortium name="Ensembl"/>
        </authorList>
    </citation>
    <scope>IDENTIFICATION</scope>
</reference>
<dbReference type="FunFam" id="3.30.160.60:FF:002620">
    <property type="entry name" value="Zinc finger protein 516"/>
    <property type="match status" value="1"/>
</dbReference>
<feature type="compositionally biased region" description="Polar residues" evidence="12">
    <location>
        <begin position="961"/>
        <end position="990"/>
    </location>
</feature>
<dbReference type="OrthoDB" id="8852887at2759"/>
<keyword evidence="5 11" id="KW-0863">Zinc-finger</keyword>
<keyword evidence="3" id="KW-0479">Metal-binding</keyword>
<evidence type="ECO:0000256" key="12">
    <source>
        <dbReference type="SAM" id="MobiDB-lite"/>
    </source>
</evidence>
<comment type="similarity">
    <text evidence="2">Belongs to the krueppel C2H2-type zinc-finger protein family.</text>
</comment>
<feature type="domain" description="C2H2-type" evidence="13">
    <location>
        <begin position="503"/>
        <end position="530"/>
    </location>
</feature>
<dbReference type="PANTHER" id="PTHR45925">
    <property type="entry name" value="ZINC FINGER PROTEIN"/>
    <property type="match status" value="1"/>
</dbReference>
<dbReference type="GO" id="GO:0005634">
    <property type="term" value="C:nucleus"/>
    <property type="evidence" value="ECO:0007669"/>
    <property type="project" value="UniProtKB-SubCell"/>
</dbReference>
<feature type="compositionally biased region" description="Polar residues" evidence="12">
    <location>
        <begin position="451"/>
        <end position="465"/>
    </location>
</feature>
<keyword evidence="8" id="KW-0238">DNA-binding</keyword>
<dbReference type="Pfam" id="PF00096">
    <property type="entry name" value="zf-C2H2"/>
    <property type="match status" value="5"/>
</dbReference>
<dbReference type="FunFam" id="3.30.160.60:FF:000652">
    <property type="entry name" value="Zinc finger protein 516"/>
    <property type="match status" value="1"/>
</dbReference>
<dbReference type="InterPro" id="IPR051967">
    <property type="entry name" value="Krueppel_C2H2-ZF"/>
</dbReference>
<feature type="compositionally biased region" description="Low complexity" evidence="12">
    <location>
        <begin position="488"/>
        <end position="499"/>
    </location>
</feature>
<name>A0A8C5PB26_9ANUR</name>
<dbReference type="InterPro" id="IPR036236">
    <property type="entry name" value="Znf_C2H2_sf"/>
</dbReference>
<proteinExistence type="inferred from homology"/>
<dbReference type="FunFam" id="3.30.160.60:FF:001673">
    <property type="entry name" value="Zinc finger protein 536"/>
    <property type="match status" value="1"/>
</dbReference>
<keyword evidence="6" id="KW-0862">Zinc</keyword>
<sequence>MDHKKQIDMELRESNPKTTKNDPDDDNKVSSFSCVICGKSFPFQSSLSQHMRKHTGEKPYKCPYCDHRAAQKGNLKIHLRTHRTGTINQTHDVEMGDSHVGELGASEGMSGCASPTKSTSACNKILNGTAQMDESQAAVDDQPGDYQCSFCKNKYDRKKELDQHLLQVHKPYKCKFCSYMTLREETLLNHIEKDHITTAIPLNREAFSENGKNEISGGEFPCEICGQAFGQAWFLKAHMKKHRGSFDHGCHICGRRFKEPWFLKNHMKSHGPKTGNKNKPKSDSEPVATINDVVQEETMMTGLSLYEVCPKCGNFFTNVESLAAHNLVHCKSEESAVEDKSDLAMDILCNGSSDVPEAKNFFLDYLQLKPLESTSKTSSSQQGKRVPELDPVNSYQAWQLATKGKVAEATEYVKYLGWDETLADADVTYDRDKGEYVFTGQEKRKREPESHSTSNPKKRSCSTGSRSEKGVGAQSESLLDGPSDLEFRPPSRQSRRASQNKSTECFECGKIFRTYHQMVLHSRVHRKERMSLSESGSISHRDRYGSNSDGDSASRPSSPDSASAPEDSVASGMGEDGADDDSFEEATTPSPVSIQDRPYLTPVTNLYISGCRPSFNVFLSDACWVWPEDLISQGIKQYHQDFSGEDAPVQMSKTNHLPGITTEDTSKCETSKFNLDDHQGPPALGSTSYPEFPAVKSEFCDLKIPAFKYNQDSHGPGKPTQDSGDGTALSETSQSSDIAVDLKKLLSTEVSPHNGTALGLVKDHSAVEKSTSLKQELVALDLSEKSTREESCSKRSKSALQAALVLHECPYCSHKTYYPEVLWMHKRIWHKVSCSSMAPPWVQQNGFKNLKNNVLFLAKNGRTGPPPALGGKECQPLPIGKFPRTPMPNRSSTSKSSTSNVGSVPKAASSSQVRDNSRNSSGSKSTNLDMQRPPKLAHIQEPYNPPSQQPHTKSKYETSPKLPQSTNFNRNISPAQSSVSRQILQPSSSKQSEKYMMTQGGHSFASTNKLSLSEAMKTKFSVQQPQYPYLKVDTQAKYEGLPVPQRDSQGKIMNELGALSNLSTGAKTSPVLHTPPSSTVAPPPFQSVKQEPASESHEKRLDFLNIFKTYIPKDLATLYQSWGANANNLDNTGMLRTQARQGDYVCIECGKCFTQPSHLRTHMRSHTGERPFQCRYCPYSASQKGNLKTHVQCVHRVPFDNSEYPDKQLLRPQSDDPNSYMEEQLENLPSNHQIAGAVVLK</sequence>
<dbReference type="SMART" id="SM00355">
    <property type="entry name" value="ZnF_C2H2"/>
    <property type="match status" value="11"/>
</dbReference>
<dbReference type="AlphaFoldDB" id="A0A8C5PB26"/>
<dbReference type="Ensembl" id="ENSLLET00000010354.1">
    <property type="protein sequence ID" value="ENSLLEP00000009966.1"/>
    <property type="gene ID" value="ENSLLEG00000006310.1"/>
</dbReference>
<dbReference type="FunFam" id="3.30.160.60:FF:000075">
    <property type="entry name" value="Putative zinc finger protein 536"/>
    <property type="match status" value="1"/>
</dbReference>
<feature type="domain" description="C2H2-type" evidence="13">
    <location>
        <begin position="307"/>
        <end position="334"/>
    </location>
</feature>
<feature type="domain" description="C2H2-type" evidence="13">
    <location>
        <begin position="220"/>
        <end position="247"/>
    </location>
</feature>
<feature type="region of interest" description="Disordered" evidence="12">
    <location>
        <begin position="861"/>
        <end position="994"/>
    </location>
</feature>
<dbReference type="PROSITE" id="PS50157">
    <property type="entry name" value="ZINC_FINGER_C2H2_2"/>
    <property type="match status" value="9"/>
</dbReference>
<feature type="domain" description="C2H2-type" evidence="13">
    <location>
        <begin position="146"/>
        <end position="174"/>
    </location>
</feature>
<evidence type="ECO:0000256" key="3">
    <source>
        <dbReference type="ARBA" id="ARBA00022723"/>
    </source>
</evidence>
<feature type="compositionally biased region" description="Low complexity" evidence="12">
    <location>
        <begin position="546"/>
        <end position="571"/>
    </location>
</feature>
<dbReference type="PANTHER" id="PTHR45925:SF3">
    <property type="entry name" value="ZINC FINGER PROTEIN 516"/>
    <property type="match status" value="1"/>
</dbReference>
<keyword evidence="7" id="KW-0805">Transcription regulation</keyword>
<dbReference type="InterPro" id="IPR013087">
    <property type="entry name" value="Znf_C2H2_type"/>
</dbReference>
<dbReference type="SUPFAM" id="SSF57667">
    <property type="entry name" value="beta-beta-alpha zinc fingers"/>
    <property type="match status" value="4"/>
</dbReference>
<feature type="domain" description="C2H2-type" evidence="13">
    <location>
        <begin position="248"/>
        <end position="275"/>
    </location>
</feature>
<keyword evidence="15" id="KW-1185">Reference proteome</keyword>
<evidence type="ECO:0000313" key="14">
    <source>
        <dbReference type="Ensembl" id="ENSLLEP00000009966.1"/>
    </source>
</evidence>
<reference evidence="14" key="2">
    <citation type="submission" date="2025-09" db="UniProtKB">
        <authorList>
            <consortium name="Ensembl"/>
        </authorList>
    </citation>
    <scope>IDENTIFICATION</scope>
</reference>
<feature type="region of interest" description="Disordered" evidence="12">
    <location>
        <begin position="710"/>
        <end position="734"/>
    </location>
</feature>
<comment type="subcellular location">
    <subcellularLocation>
        <location evidence="1">Nucleus</location>
    </subcellularLocation>
</comment>
<evidence type="ECO:0000259" key="13">
    <source>
        <dbReference type="PROSITE" id="PS50157"/>
    </source>
</evidence>
<evidence type="ECO:0000256" key="10">
    <source>
        <dbReference type="ARBA" id="ARBA00023242"/>
    </source>
</evidence>
<evidence type="ECO:0000256" key="4">
    <source>
        <dbReference type="ARBA" id="ARBA00022737"/>
    </source>
</evidence>
<feature type="compositionally biased region" description="Polar residues" evidence="12">
    <location>
        <begin position="720"/>
        <end position="734"/>
    </location>
</feature>
<evidence type="ECO:0000256" key="9">
    <source>
        <dbReference type="ARBA" id="ARBA00023163"/>
    </source>
</evidence>
<dbReference type="Gene3D" id="3.30.160.60">
    <property type="entry name" value="Classic Zinc Finger"/>
    <property type="match status" value="6"/>
</dbReference>
<dbReference type="FunFam" id="3.30.160.60:FF:001137">
    <property type="entry name" value="Combgap, isoform L"/>
    <property type="match status" value="1"/>
</dbReference>
<protein>
    <submittedName>
        <fullName evidence="14">Zinc finger protein 516</fullName>
    </submittedName>
</protein>
<dbReference type="GO" id="GO:0000978">
    <property type="term" value="F:RNA polymerase II cis-regulatory region sequence-specific DNA binding"/>
    <property type="evidence" value="ECO:0007669"/>
    <property type="project" value="TreeGrafter"/>
</dbReference>
<dbReference type="FunFam" id="3.30.160.60:FF:000694">
    <property type="entry name" value="zinc finger protein 516"/>
    <property type="match status" value="1"/>
</dbReference>
<keyword evidence="9" id="KW-0804">Transcription</keyword>
<feature type="domain" description="C2H2-type" evidence="13">
    <location>
        <begin position="32"/>
        <end position="59"/>
    </location>
</feature>
<gene>
    <name evidence="14" type="primary">ZNF516</name>
</gene>
<organism evidence="14 15">
    <name type="scientific">Leptobrachium leishanense</name>
    <name type="common">Leishan spiny toad</name>
    <dbReference type="NCBI Taxonomy" id="445787"/>
    <lineage>
        <taxon>Eukaryota</taxon>
        <taxon>Metazoa</taxon>
        <taxon>Chordata</taxon>
        <taxon>Craniata</taxon>
        <taxon>Vertebrata</taxon>
        <taxon>Euteleostomi</taxon>
        <taxon>Amphibia</taxon>
        <taxon>Batrachia</taxon>
        <taxon>Anura</taxon>
        <taxon>Pelobatoidea</taxon>
        <taxon>Megophryidae</taxon>
        <taxon>Leptobrachium</taxon>
    </lineage>
</organism>
<evidence type="ECO:0000256" key="11">
    <source>
        <dbReference type="PROSITE-ProRule" id="PRU00042"/>
    </source>
</evidence>
<evidence type="ECO:0000256" key="7">
    <source>
        <dbReference type="ARBA" id="ARBA00023015"/>
    </source>
</evidence>
<keyword evidence="4" id="KW-0677">Repeat</keyword>
<evidence type="ECO:0000256" key="6">
    <source>
        <dbReference type="ARBA" id="ARBA00022833"/>
    </source>
</evidence>
<evidence type="ECO:0000256" key="5">
    <source>
        <dbReference type="ARBA" id="ARBA00022771"/>
    </source>
</evidence>
<feature type="region of interest" description="Disordered" evidence="12">
    <location>
        <begin position="526"/>
        <end position="596"/>
    </location>
</feature>
<feature type="region of interest" description="Disordered" evidence="12">
    <location>
        <begin position="1064"/>
        <end position="1094"/>
    </location>
</feature>
<dbReference type="GO" id="GO:0008270">
    <property type="term" value="F:zinc ion binding"/>
    <property type="evidence" value="ECO:0007669"/>
    <property type="project" value="UniProtKB-KW"/>
</dbReference>
<evidence type="ECO:0000256" key="8">
    <source>
        <dbReference type="ARBA" id="ARBA00023125"/>
    </source>
</evidence>